<dbReference type="EMBL" id="HBFC01004996">
    <property type="protein sequence ID" value="CAD8700067.1"/>
    <property type="molecule type" value="Transcribed_RNA"/>
</dbReference>
<evidence type="ECO:0000313" key="1">
    <source>
        <dbReference type="EMBL" id="CAD8700067.1"/>
    </source>
</evidence>
<organism evidence="1">
    <name type="scientific">Mantoniella antarctica</name>
    <dbReference type="NCBI Taxonomy" id="81844"/>
    <lineage>
        <taxon>Eukaryota</taxon>
        <taxon>Viridiplantae</taxon>
        <taxon>Chlorophyta</taxon>
        <taxon>Mamiellophyceae</taxon>
        <taxon>Mamiellales</taxon>
        <taxon>Mamiellaceae</taxon>
        <taxon>Mantoniella</taxon>
    </lineage>
</organism>
<protein>
    <submittedName>
        <fullName evidence="1">Uncharacterized protein</fullName>
    </submittedName>
</protein>
<reference evidence="1" key="1">
    <citation type="submission" date="2021-01" db="EMBL/GenBank/DDBJ databases">
        <authorList>
            <person name="Corre E."/>
            <person name="Pelletier E."/>
            <person name="Niang G."/>
            <person name="Scheremetjew M."/>
            <person name="Finn R."/>
            <person name="Kale V."/>
            <person name="Holt S."/>
            <person name="Cochrane G."/>
            <person name="Meng A."/>
            <person name="Brown T."/>
            <person name="Cohen L."/>
        </authorList>
    </citation>
    <scope>NUCLEOTIDE SEQUENCE</scope>
    <source>
        <strain evidence="1">SL-175</strain>
    </source>
</reference>
<gene>
    <name evidence="1" type="ORF">MANT1106_LOCUS2749</name>
</gene>
<proteinExistence type="predicted"/>
<dbReference type="AlphaFoldDB" id="A0A7S0X583"/>
<accession>A0A7S0X583</accession>
<name>A0A7S0X583_9CHLO</name>
<sequence>MIPRSFWDANPRFLETYTDTDREQLRQFFDDASIRTTRFMHSLGHTPTASRELPSYHRAVWHLDDKLIPGVEIAEALATATKVEDLADAFAWFETAYPSDEAERLLQEIRNRVSSVHGDTMLQGSVPDPSRALNNEVACMVFFGFAP</sequence>